<dbReference type="PANTHER" id="PTHR13681">
    <property type="entry name" value="SURVIVAL OF MOTOR NEURON-RELATED-SPLICING FACTOR 30-RELATED"/>
    <property type="match status" value="1"/>
</dbReference>
<feature type="compositionally biased region" description="Low complexity" evidence="3">
    <location>
        <begin position="574"/>
        <end position="621"/>
    </location>
</feature>
<dbReference type="InterPro" id="IPR002999">
    <property type="entry name" value="Tudor"/>
</dbReference>
<dbReference type="GO" id="GO:0005634">
    <property type="term" value="C:nucleus"/>
    <property type="evidence" value="ECO:0007669"/>
    <property type="project" value="UniProtKB-SubCell"/>
</dbReference>
<feature type="compositionally biased region" description="Pro residues" evidence="3">
    <location>
        <begin position="246"/>
        <end position="256"/>
    </location>
</feature>
<dbReference type="OMA" id="YHQRSRN"/>
<protein>
    <recommendedName>
        <fullName evidence="4">Tudor domain-containing protein</fullName>
    </recommendedName>
</protein>
<gene>
    <name evidence="5" type="ORF">L3Y34_007119</name>
</gene>
<accession>A0AAE9A1K5</accession>
<evidence type="ECO:0000313" key="6">
    <source>
        <dbReference type="Proteomes" id="UP000827892"/>
    </source>
</evidence>
<evidence type="ECO:0000256" key="2">
    <source>
        <dbReference type="ARBA" id="ARBA00023242"/>
    </source>
</evidence>
<name>A0AAE9A1K5_CAEBR</name>
<dbReference type="SUPFAM" id="SSF63748">
    <property type="entry name" value="Tudor/PWWP/MBT"/>
    <property type="match status" value="1"/>
</dbReference>
<dbReference type="InterPro" id="IPR013894">
    <property type="entry name" value="RMI1_OB"/>
</dbReference>
<dbReference type="Gene3D" id="2.40.50.770">
    <property type="entry name" value="RecQ-mediated genome instability protein Rmi1, C-terminal domain"/>
    <property type="match status" value="1"/>
</dbReference>
<dbReference type="PANTHER" id="PTHR13681:SF24">
    <property type="entry name" value="TUDOR DOMAIN-CONTAINING PROTEIN 3"/>
    <property type="match status" value="1"/>
</dbReference>
<keyword evidence="2" id="KW-0539">Nucleus</keyword>
<feature type="compositionally biased region" description="Low complexity" evidence="3">
    <location>
        <begin position="433"/>
        <end position="448"/>
    </location>
</feature>
<comment type="subcellular location">
    <subcellularLocation>
        <location evidence="1">Nucleus</location>
    </subcellularLocation>
</comment>
<dbReference type="EMBL" id="CP090895">
    <property type="protein sequence ID" value="ULT87722.1"/>
    <property type="molecule type" value="Genomic_DNA"/>
</dbReference>
<feature type="region of interest" description="Disordered" evidence="3">
    <location>
        <begin position="233"/>
        <end position="310"/>
    </location>
</feature>
<organism evidence="5 6">
    <name type="scientific">Caenorhabditis briggsae</name>
    <dbReference type="NCBI Taxonomy" id="6238"/>
    <lineage>
        <taxon>Eukaryota</taxon>
        <taxon>Metazoa</taxon>
        <taxon>Ecdysozoa</taxon>
        <taxon>Nematoda</taxon>
        <taxon>Chromadorea</taxon>
        <taxon>Rhabditida</taxon>
        <taxon>Rhabditina</taxon>
        <taxon>Rhabditomorpha</taxon>
        <taxon>Rhabditoidea</taxon>
        <taxon>Rhabditidae</taxon>
        <taxon>Peloderinae</taxon>
        <taxon>Caenorhabditis</taxon>
    </lineage>
</organism>
<evidence type="ECO:0000256" key="1">
    <source>
        <dbReference type="ARBA" id="ARBA00004123"/>
    </source>
</evidence>
<dbReference type="Pfam" id="PF08585">
    <property type="entry name" value="RMI1_N_C"/>
    <property type="match status" value="1"/>
</dbReference>
<feature type="compositionally biased region" description="Basic and acidic residues" evidence="3">
    <location>
        <begin position="376"/>
        <end position="388"/>
    </location>
</feature>
<feature type="compositionally biased region" description="Polar residues" evidence="3">
    <location>
        <begin position="547"/>
        <end position="570"/>
    </location>
</feature>
<dbReference type="InterPro" id="IPR042470">
    <property type="entry name" value="RMI1_N_C_sf"/>
</dbReference>
<reference evidence="5 6" key="1">
    <citation type="submission" date="2022-02" db="EMBL/GenBank/DDBJ databases">
        <title>Chromosome-level reference genomes for two strains of Caenorhabditis briggsae: an improved platform for comparative genomics.</title>
        <authorList>
            <person name="Stevens L."/>
            <person name="Andersen E.C."/>
        </authorList>
    </citation>
    <scope>NUCLEOTIDE SEQUENCE [LARGE SCALE GENOMIC DNA]</scope>
    <source>
        <strain evidence="5">QX1410_ONT</strain>
        <tissue evidence="5">Whole-organism</tissue>
    </source>
</reference>
<feature type="compositionally biased region" description="Basic and acidic residues" evidence="3">
    <location>
        <begin position="349"/>
        <end position="359"/>
    </location>
</feature>
<evidence type="ECO:0000259" key="4">
    <source>
        <dbReference type="PROSITE" id="PS50304"/>
    </source>
</evidence>
<feature type="region of interest" description="Disordered" evidence="3">
    <location>
        <begin position="172"/>
        <end position="220"/>
    </location>
</feature>
<dbReference type="SMART" id="SM01161">
    <property type="entry name" value="DUF1767"/>
    <property type="match status" value="1"/>
</dbReference>
<dbReference type="Gene3D" id="2.30.30.140">
    <property type="match status" value="1"/>
</dbReference>
<feature type="compositionally biased region" description="Low complexity" evidence="3">
    <location>
        <begin position="458"/>
        <end position="479"/>
    </location>
</feature>
<dbReference type="AlphaFoldDB" id="A0AAE9A1K5"/>
<feature type="compositionally biased region" description="Gly residues" evidence="3">
    <location>
        <begin position="332"/>
        <end position="342"/>
    </location>
</feature>
<dbReference type="Proteomes" id="UP000827892">
    <property type="component" value="Chromosome V"/>
</dbReference>
<feature type="compositionally biased region" description="Polar residues" evidence="3">
    <location>
        <begin position="493"/>
        <end position="513"/>
    </location>
</feature>
<sequence>MEQLRKDGWHINESQTADYFDEGVLPKTSPEILKVILNEDLRNFGEASIINLHKKDESILEGPCVLQLLRYRNVSVPRIKEELNQTDPSHSIIRLFLTDGHTSLSALVLHTIPGINSDTPPGTKIQINGKIEMEGGNFLILEKKHVKILGGRVEEMIEKWNVEKSSVRADGFKSSVGKGTGAPKWVSFGKRGQKGGQLEKGFKANSVMPKTLQKEGDDADDFSKNRAEILKDLDATDTKTFAKPNLAPPPVKAPPPPKERREAPPTSTKPSRKGRGRKNSEDGPDVDLGEYANHKPSGPATLFDFIGGGGEKGAELVEAVTEKTAKIHVSAGGSGRGGGASRGGRKHGDRPPRNDRNDTRSGGGAGPSSKTFENPRGNHQDRPLRGSERGGNSGKFQNQQRISDRPTTQPPQNQRQNQQNRPQTGGLSDASRRPQNQPPHGNQNPRGNYEAQNFQPRGNENPFQGGQQQQQPPRGNYQNFQGGGQQQQKHPRGTQNDFQGGQQQPRGNYQQRFQAAPPRGNQNPFQGGQQQHPPRGDQQGAHDQYQPRGTQNDFQGGQQQPRGNYQQSFQAARGNQNTFHGGQQQQQQPRGNQQGGHDQYQPRGNYQNQQHQQQPRGNHNNLQGPPLWSVGAQCLATWTDGKLYAATIIELQANHTAVVRFNEYGTTYKVPVDFLILP</sequence>
<feature type="compositionally biased region" description="Low complexity" evidence="3">
    <location>
        <begin position="405"/>
        <end position="424"/>
    </location>
</feature>
<feature type="region of interest" description="Disordered" evidence="3">
    <location>
        <begin position="326"/>
        <end position="625"/>
    </location>
</feature>
<proteinExistence type="predicted"/>
<feature type="domain" description="Tudor" evidence="4">
    <location>
        <begin position="627"/>
        <end position="678"/>
    </location>
</feature>
<evidence type="ECO:0000313" key="5">
    <source>
        <dbReference type="EMBL" id="ULT87722.1"/>
    </source>
</evidence>
<evidence type="ECO:0000256" key="3">
    <source>
        <dbReference type="SAM" id="MobiDB-lite"/>
    </source>
</evidence>
<dbReference type="PROSITE" id="PS50304">
    <property type="entry name" value="TUDOR"/>
    <property type="match status" value="1"/>
</dbReference>
<feature type="compositionally biased region" description="Low complexity" evidence="3">
    <location>
        <begin position="517"/>
        <end position="539"/>
    </location>
</feature>